<name>A0AC55DAR3_ECHTE</name>
<protein>
    <submittedName>
        <fullName evidence="2">Zinc finger protein 566 isoform X1</fullName>
    </submittedName>
</protein>
<dbReference type="Proteomes" id="UP000694863">
    <property type="component" value="Unplaced"/>
</dbReference>
<sequence>MCAFVHKQFCLAETERQRSQLVHSSEFLPNPPHASQTFSYTPYVHYLSLPLPSFALLSLLHKSISFLLIKQYTWLLFQESVMFSDVSIDFSQEEWECLNDDQRDLYRDVMLENYSNLVSMAGYSISKPDLISLLEQGKEPLLVDREVTRGQWPVLEPKCETKTFVLKKEPFEVEPSHWAVLQRLRRYDLQCSRFRDDLESNSHFEKQHDSQESHLDQLMFMQENMPTFGQHPSFALQQIINNKERCYETKEYGKTFRLGSQLTHQIIHTAEKPYDCKECGKAFRHLSRLAHHQKIHTGKKPFECTECGKTFICGSDLTRHHRIHTGEKPYECKDCGKAFSSGSNFTRHQRIHTGEKPYVCKDCGKAFSSGSNFTQHQRIHTGEKPYECKECGNAFSQSSQLIKHQRIHTGEKPYECKQCEKAFRSGSDLTRHQRIHTGEKPYECKICGKAYSQSSQLISHHRIHIGEKPYEYRQCGKTFNCGSQHIKHQNLYW</sequence>
<gene>
    <name evidence="2" type="primary">LOC101661470</name>
</gene>
<keyword evidence="1" id="KW-1185">Reference proteome</keyword>
<reference evidence="2" key="1">
    <citation type="submission" date="2025-08" db="UniProtKB">
        <authorList>
            <consortium name="RefSeq"/>
        </authorList>
    </citation>
    <scope>IDENTIFICATION</scope>
</reference>
<evidence type="ECO:0000313" key="2">
    <source>
        <dbReference type="RefSeq" id="XP_045148835.1"/>
    </source>
</evidence>
<evidence type="ECO:0000313" key="1">
    <source>
        <dbReference type="Proteomes" id="UP000694863"/>
    </source>
</evidence>
<accession>A0AC55DAR3</accession>
<organism evidence="1 2">
    <name type="scientific">Echinops telfairi</name>
    <name type="common">Lesser hedgehog tenrec</name>
    <dbReference type="NCBI Taxonomy" id="9371"/>
    <lineage>
        <taxon>Eukaryota</taxon>
        <taxon>Metazoa</taxon>
        <taxon>Chordata</taxon>
        <taxon>Craniata</taxon>
        <taxon>Vertebrata</taxon>
        <taxon>Euteleostomi</taxon>
        <taxon>Mammalia</taxon>
        <taxon>Eutheria</taxon>
        <taxon>Afrotheria</taxon>
        <taxon>Tenrecidae</taxon>
        <taxon>Tenrecinae</taxon>
        <taxon>Echinops</taxon>
    </lineage>
</organism>
<dbReference type="RefSeq" id="XP_045148835.1">
    <property type="nucleotide sequence ID" value="XM_045292900.1"/>
</dbReference>
<proteinExistence type="predicted"/>